<name>A0A1X2G2E3_9FUNG</name>
<comment type="caution">
    <text evidence="1">The sequence shown here is derived from an EMBL/GenBank/DDBJ whole genome shotgun (WGS) entry which is preliminary data.</text>
</comment>
<sequence>MINWDELSEFYSQFSENNTLPINMHLPDELVGVPVDAIIRRLLVYMYEVSGFEFYLTRIWDPFRRSSVSFYASCTNSSSFRRQMPESEPQRLHDRIITADCNGRL</sequence>
<gene>
    <name evidence="1" type="ORF">DM01DRAFT_1340991</name>
</gene>
<keyword evidence="2" id="KW-1185">Reference proteome</keyword>
<accession>A0A1X2G2E3</accession>
<dbReference type="EMBL" id="MCGT01000063">
    <property type="protein sequence ID" value="ORX42722.1"/>
    <property type="molecule type" value="Genomic_DNA"/>
</dbReference>
<evidence type="ECO:0000313" key="2">
    <source>
        <dbReference type="Proteomes" id="UP000242146"/>
    </source>
</evidence>
<dbReference type="Proteomes" id="UP000242146">
    <property type="component" value="Unassembled WGS sequence"/>
</dbReference>
<organism evidence="1 2">
    <name type="scientific">Hesseltinella vesiculosa</name>
    <dbReference type="NCBI Taxonomy" id="101127"/>
    <lineage>
        <taxon>Eukaryota</taxon>
        <taxon>Fungi</taxon>
        <taxon>Fungi incertae sedis</taxon>
        <taxon>Mucoromycota</taxon>
        <taxon>Mucoromycotina</taxon>
        <taxon>Mucoromycetes</taxon>
        <taxon>Mucorales</taxon>
        <taxon>Cunninghamellaceae</taxon>
        <taxon>Hesseltinella</taxon>
    </lineage>
</organism>
<proteinExistence type="predicted"/>
<protein>
    <submittedName>
        <fullName evidence="1">Uncharacterized protein</fullName>
    </submittedName>
</protein>
<evidence type="ECO:0000313" key="1">
    <source>
        <dbReference type="EMBL" id="ORX42722.1"/>
    </source>
</evidence>
<dbReference type="AlphaFoldDB" id="A0A1X2G2E3"/>
<reference evidence="1 2" key="1">
    <citation type="submission" date="2016-07" db="EMBL/GenBank/DDBJ databases">
        <title>Pervasive Adenine N6-methylation of Active Genes in Fungi.</title>
        <authorList>
            <consortium name="DOE Joint Genome Institute"/>
            <person name="Mondo S.J."/>
            <person name="Dannebaum R.O."/>
            <person name="Kuo R.C."/>
            <person name="Labutti K."/>
            <person name="Haridas S."/>
            <person name="Kuo A."/>
            <person name="Salamov A."/>
            <person name="Ahrendt S.R."/>
            <person name="Lipzen A."/>
            <person name="Sullivan W."/>
            <person name="Andreopoulos W.B."/>
            <person name="Clum A."/>
            <person name="Lindquist E."/>
            <person name="Daum C."/>
            <person name="Ramamoorthy G.K."/>
            <person name="Gryganskyi A."/>
            <person name="Culley D."/>
            <person name="Magnuson J.K."/>
            <person name="James T.Y."/>
            <person name="O'Malley M.A."/>
            <person name="Stajich J.E."/>
            <person name="Spatafora J.W."/>
            <person name="Visel A."/>
            <person name="Grigoriev I.V."/>
        </authorList>
    </citation>
    <scope>NUCLEOTIDE SEQUENCE [LARGE SCALE GENOMIC DNA]</scope>
    <source>
        <strain evidence="1 2">NRRL 3301</strain>
    </source>
</reference>